<dbReference type="EMBL" id="CAADFA010000148">
    <property type="protein sequence ID" value="VFJ54965.1"/>
    <property type="molecule type" value="Genomic_DNA"/>
</dbReference>
<reference evidence="2" key="1">
    <citation type="submission" date="2019-02" db="EMBL/GenBank/DDBJ databases">
        <authorList>
            <person name="Gruber-Vodicka R. H."/>
            <person name="Seah K. B. B."/>
        </authorList>
    </citation>
    <scope>NUCLEOTIDE SEQUENCE</scope>
    <source>
        <strain evidence="1">BECK_BZ163</strain>
        <strain evidence="2">BECK_BZ165</strain>
    </source>
</reference>
<gene>
    <name evidence="1" type="ORF">BECKFM1743A_GA0114220_101078</name>
    <name evidence="2" type="ORF">BECKFM1743C_GA0114222_101488</name>
</gene>
<dbReference type="EMBL" id="CAADEZ010000107">
    <property type="protein sequence ID" value="VFJ52925.1"/>
    <property type="molecule type" value="Genomic_DNA"/>
</dbReference>
<name>A0A450SML7_9GAMM</name>
<accession>A0A450SML7</accession>
<organism evidence="2">
    <name type="scientific">Candidatus Kentrum sp. FM</name>
    <dbReference type="NCBI Taxonomy" id="2126340"/>
    <lineage>
        <taxon>Bacteria</taxon>
        <taxon>Pseudomonadati</taxon>
        <taxon>Pseudomonadota</taxon>
        <taxon>Gammaproteobacteria</taxon>
        <taxon>Candidatus Kentrum</taxon>
    </lineage>
</organism>
<evidence type="ECO:0000313" key="1">
    <source>
        <dbReference type="EMBL" id="VFJ52925.1"/>
    </source>
</evidence>
<sequence length="41" mass="4336">MTHGTLLRGEKESLCPMRYVALCFDAVNAALESGAPGRAAK</sequence>
<protein>
    <submittedName>
        <fullName evidence="2">Uncharacterized protein</fullName>
    </submittedName>
</protein>
<dbReference type="AlphaFoldDB" id="A0A450SML7"/>
<evidence type="ECO:0000313" key="2">
    <source>
        <dbReference type="EMBL" id="VFJ54965.1"/>
    </source>
</evidence>
<proteinExistence type="predicted"/>